<dbReference type="InterPro" id="IPR018712">
    <property type="entry name" value="Tle1-like_cat"/>
</dbReference>
<proteinExistence type="predicted"/>
<gene>
    <name evidence="2" type="ORF">GR257_25645</name>
</gene>
<protein>
    <recommendedName>
        <fullName evidence="1">T6SS Phospholipase effector Tle1-like catalytic domain-containing protein</fullName>
    </recommendedName>
</protein>
<feature type="domain" description="T6SS Phospholipase effector Tle1-like catalytic" evidence="1">
    <location>
        <begin position="2"/>
        <end position="260"/>
    </location>
</feature>
<sequence length="355" mass="39533">MKNVVICCDGTANQYAADKTNVLKLFSNLTRSNDQVAFYHPGIGTMEPEGAITDVGRKIRRGLGMAIGWGLERDLAHAYGYIMNVFEPGDRLYLFGFSRGAYTVRALASILSMYGLFPKGNEALVPYAIRQLASFNDHEGSATEKFALAVGFKKAFASAECPVHFMGVWDTVSSVGWIANPLRMPRTAYNPDVLHARHAVAIDERRAFFRPNLFTTAPAGKPTRDTVEVWFPGVHADVGGGYGSAQSGLSKLALEWMLAEAAAQGLQCDPAKARLLFAEDEKISENGTMHNSLCRWWWLAEVVPKKRRRGGWRLNFARRRTIPQGAKVHRAAITRFNYKLKLPASYYIIERPKDL</sequence>
<name>A0A7K3VMZ3_RHILE</name>
<reference evidence="2 3" key="1">
    <citation type="submission" date="2019-12" db="EMBL/GenBank/DDBJ databases">
        <title>Rhizobium genotypes associated with high levels of biological nitrogen fixation by grain legumes in a temperate-maritime cropping system.</title>
        <authorList>
            <person name="Maluk M."/>
            <person name="Francesc Ferrando Molina F."/>
            <person name="Lopez Del Egido L."/>
            <person name="Lafos M."/>
            <person name="Langarica-Fuentes A."/>
            <person name="Gebre Yohannes G."/>
            <person name="Young M.W."/>
            <person name="Martin P."/>
            <person name="Gantlett R."/>
            <person name="Kenicer G."/>
            <person name="Hawes C."/>
            <person name="Begg G.S."/>
            <person name="Quilliam R.S."/>
            <person name="Squire G.R."/>
            <person name="Poole P.S."/>
            <person name="Young P.W."/>
            <person name="Iannetta P.M."/>
            <person name="James E.K."/>
        </authorList>
    </citation>
    <scope>NUCLEOTIDE SEQUENCE [LARGE SCALE GENOMIC DNA]</scope>
    <source>
        <strain evidence="2 3">JHI54</strain>
    </source>
</reference>
<evidence type="ECO:0000313" key="2">
    <source>
        <dbReference type="EMBL" id="NEK18194.1"/>
    </source>
</evidence>
<evidence type="ECO:0000259" key="1">
    <source>
        <dbReference type="Pfam" id="PF09994"/>
    </source>
</evidence>
<dbReference type="PANTHER" id="PTHR33840">
    <property type="match status" value="1"/>
</dbReference>
<dbReference type="Pfam" id="PF09994">
    <property type="entry name" value="T6SS_Tle1-like_cat"/>
    <property type="match status" value="1"/>
</dbReference>
<dbReference type="Proteomes" id="UP000471705">
    <property type="component" value="Unassembled WGS sequence"/>
</dbReference>
<dbReference type="SUPFAM" id="SSF53474">
    <property type="entry name" value="alpha/beta-Hydrolases"/>
    <property type="match status" value="1"/>
</dbReference>
<dbReference type="EMBL" id="WUFV01000018">
    <property type="protein sequence ID" value="NEK18194.1"/>
    <property type="molecule type" value="Genomic_DNA"/>
</dbReference>
<dbReference type="InterPro" id="IPR029058">
    <property type="entry name" value="AB_hydrolase_fold"/>
</dbReference>
<comment type="caution">
    <text evidence="2">The sequence shown here is derived from an EMBL/GenBank/DDBJ whole genome shotgun (WGS) entry which is preliminary data.</text>
</comment>
<dbReference type="PANTHER" id="PTHR33840:SF2">
    <property type="entry name" value="TLE1 PHOSPHOLIPASE DOMAIN-CONTAINING PROTEIN"/>
    <property type="match status" value="1"/>
</dbReference>
<accession>A0A7K3VMZ3</accession>
<dbReference type="AlphaFoldDB" id="A0A7K3VMZ3"/>
<evidence type="ECO:0000313" key="3">
    <source>
        <dbReference type="Proteomes" id="UP000471705"/>
    </source>
</evidence>
<organism evidence="2 3">
    <name type="scientific">Rhizobium leguminosarum</name>
    <dbReference type="NCBI Taxonomy" id="384"/>
    <lineage>
        <taxon>Bacteria</taxon>
        <taxon>Pseudomonadati</taxon>
        <taxon>Pseudomonadota</taxon>
        <taxon>Alphaproteobacteria</taxon>
        <taxon>Hyphomicrobiales</taxon>
        <taxon>Rhizobiaceae</taxon>
        <taxon>Rhizobium/Agrobacterium group</taxon>
        <taxon>Rhizobium</taxon>
    </lineage>
</organism>